<gene>
    <name evidence="1" type="ORF">Orisa03_00003</name>
</gene>
<accession>A0AAU6W234</accession>
<organism evidence="1">
    <name type="scientific">Pseudomonas phage Orisa03</name>
    <dbReference type="NCBI Taxonomy" id="3138542"/>
    <lineage>
        <taxon>Viruses</taxon>
    </lineage>
</organism>
<proteinExistence type="predicted"/>
<evidence type="ECO:0000313" key="1">
    <source>
        <dbReference type="EMBL" id="XAI70736.1"/>
    </source>
</evidence>
<name>A0AAU6W234_9VIRU</name>
<protein>
    <submittedName>
        <fullName evidence="1">Uncharacterized protein</fullName>
    </submittedName>
</protein>
<dbReference type="EMBL" id="PP179327">
    <property type="protein sequence ID" value="XAI70736.1"/>
    <property type="molecule type" value="Genomic_DNA"/>
</dbReference>
<sequence>MATFAVELRITDIEPFNRLIDVLSNHMNDLPVEVVTELRRICDRITEVEDAPDGQA</sequence>
<reference evidence="1" key="1">
    <citation type="journal article" date="2024" name="J. Gen. Virol.">
        <title>Novel phages of Pseudomonas syringae unveil numerous potential auxiliary metabolic genes.</title>
        <authorList>
            <person name="Feltin C."/>
            <person name="Garneau J.R."/>
            <person name="Morris C.E."/>
            <person name="Berard A."/>
            <person name="Torres-Barcelo C."/>
        </authorList>
    </citation>
    <scope>NUCLEOTIDE SEQUENCE</scope>
</reference>